<dbReference type="AlphaFoldDB" id="A0AAV2WN17"/>
<accession>A0AAV2WN17</accession>
<name>A0AAV2WN17_MYCNE</name>
<feature type="domain" description="DUF732" evidence="2">
    <location>
        <begin position="35"/>
        <end position="105"/>
    </location>
</feature>
<keyword evidence="1" id="KW-0732">Signal</keyword>
<dbReference type="InterPro" id="IPR007969">
    <property type="entry name" value="DUF732"/>
</dbReference>
<dbReference type="Pfam" id="PF05305">
    <property type="entry name" value="DUF732"/>
    <property type="match status" value="1"/>
</dbReference>
<sequence length="111" mass="11360">MYSTTRLLQLTGTALVTGAIAVLVAAPASAVTSAADSAFLSDLRAEGIGYESAGDVIANAYQVCSELDSGISATAIGLEIMDHTGINARQAAAFLVNSIDYYCPQHAEAFG</sequence>
<proteinExistence type="predicted"/>
<evidence type="ECO:0000313" key="4">
    <source>
        <dbReference type="Proteomes" id="UP000028864"/>
    </source>
</evidence>
<dbReference type="Proteomes" id="UP000028864">
    <property type="component" value="Unassembled WGS sequence"/>
</dbReference>
<protein>
    <recommendedName>
        <fullName evidence="2">DUF732 domain-containing protein</fullName>
    </recommendedName>
</protein>
<evidence type="ECO:0000259" key="2">
    <source>
        <dbReference type="Pfam" id="PF05305"/>
    </source>
</evidence>
<evidence type="ECO:0000313" key="3">
    <source>
        <dbReference type="EMBL" id="CDQ45626.1"/>
    </source>
</evidence>
<feature type="chain" id="PRO_5043988165" description="DUF732 domain-containing protein" evidence="1">
    <location>
        <begin position="31"/>
        <end position="111"/>
    </location>
</feature>
<organism evidence="3 4">
    <name type="scientific">Mycolicibacterium neoaurum</name>
    <name type="common">Mycobacterium neoaurum</name>
    <dbReference type="NCBI Taxonomy" id="1795"/>
    <lineage>
        <taxon>Bacteria</taxon>
        <taxon>Bacillati</taxon>
        <taxon>Actinomycetota</taxon>
        <taxon>Actinomycetes</taxon>
        <taxon>Mycobacteriales</taxon>
        <taxon>Mycobacteriaceae</taxon>
        <taxon>Mycolicibacterium</taxon>
    </lineage>
</organism>
<reference evidence="3" key="2">
    <citation type="submission" date="2015-09" db="EMBL/GenBank/DDBJ databases">
        <title>Draft genome sequence of Mycobacterium neoaurum DSM 44074.</title>
        <authorList>
            <person name="Croce O."/>
            <person name="Robert C."/>
            <person name="Raoult D."/>
            <person name="Drancourt M."/>
        </authorList>
    </citation>
    <scope>NUCLEOTIDE SEQUENCE</scope>
    <source>
        <strain evidence="3">DSM 44074</strain>
    </source>
</reference>
<dbReference type="RefSeq" id="WP_036461781.1">
    <property type="nucleotide sequence ID" value="NZ_FMZG01000006.1"/>
</dbReference>
<feature type="signal peptide" evidence="1">
    <location>
        <begin position="1"/>
        <end position="30"/>
    </location>
</feature>
<evidence type="ECO:0000256" key="1">
    <source>
        <dbReference type="SAM" id="SignalP"/>
    </source>
</evidence>
<gene>
    <name evidence="3" type="ORF">BN1047_03525</name>
</gene>
<dbReference type="EMBL" id="LK021339">
    <property type="protein sequence ID" value="CDQ45626.1"/>
    <property type="molecule type" value="Genomic_DNA"/>
</dbReference>
<reference evidence="3" key="1">
    <citation type="submission" date="2014-05" db="EMBL/GenBank/DDBJ databases">
        <authorList>
            <person name="Urmite Genomes"/>
        </authorList>
    </citation>
    <scope>NUCLEOTIDE SEQUENCE</scope>
    <source>
        <strain evidence="3">DSM 44074</strain>
    </source>
</reference>